<proteinExistence type="predicted"/>
<keyword evidence="2" id="KW-1185">Reference proteome</keyword>
<organism evidence="1 2">
    <name type="scientific">Tsukamurella pulmonis</name>
    <dbReference type="NCBI Taxonomy" id="47312"/>
    <lineage>
        <taxon>Bacteria</taxon>
        <taxon>Bacillati</taxon>
        <taxon>Actinomycetota</taxon>
        <taxon>Actinomycetes</taxon>
        <taxon>Mycobacteriales</taxon>
        <taxon>Tsukamurellaceae</taxon>
        <taxon>Tsukamurella</taxon>
    </lineage>
</organism>
<evidence type="ECO:0000313" key="1">
    <source>
        <dbReference type="EMBL" id="SDR08502.1"/>
    </source>
</evidence>
<dbReference type="RefSeq" id="WP_082756944.1">
    <property type="nucleotide sequence ID" value="NZ_FNLF01000002.1"/>
</dbReference>
<sequence length="389" mass="42419">MNATLTPPDLRELRDELFAFGGDTAKGYSTEADVLVNQTADGISLEQIWDEASAAMSMWNKQRSSLASLISYSTTDPASAIPQTIGGDKFELASEFGEPEGLRAEPNALILGNTFADHDLASRFSWKFLRSATASQVRSVVDRAFEADNRLVSGTILRRLFDPTQEVNEYGSNCFGLYNGDGTVPPSFSGQNFNGTDSHYLVSSNTDVDPMDIVDAVNKVRDKGFGTTPNARLVVLAHPHEADQMREWRAGGEYNGIVSRWDFVPSSNSPAYLAAQNVVGEVAPGEFHGVECIGSYGPTWILPSYWVPQGYLAVIASGGPGSSVNPIAFREHQNPAYRGLRMIPGNGPYPLQDSYFQRSFGVGTRYRGAACVIQVKASGNYDIPEWEWS</sequence>
<evidence type="ECO:0000313" key="2">
    <source>
        <dbReference type="Proteomes" id="UP000183053"/>
    </source>
</evidence>
<dbReference type="EMBL" id="FNLF01000002">
    <property type="protein sequence ID" value="SDR08502.1"/>
    <property type="molecule type" value="Genomic_DNA"/>
</dbReference>
<dbReference type="Proteomes" id="UP000183053">
    <property type="component" value="Unassembled WGS sequence"/>
</dbReference>
<name>A0A1H1G5G9_9ACTN</name>
<protein>
    <submittedName>
        <fullName evidence="1">Uncharacterized protein</fullName>
    </submittedName>
</protein>
<dbReference type="AlphaFoldDB" id="A0A1H1G5G9"/>
<dbReference type="OrthoDB" id="4378081at2"/>
<accession>A0A1H1G5G9</accession>
<gene>
    <name evidence="1" type="ORF">SAMN04489765_3125</name>
</gene>
<reference evidence="2" key="1">
    <citation type="submission" date="2016-10" db="EMBL/GenBank/DDBJ databases">
        <authorList>
            <person name="Varghese N."/>
            <person name="Submissions S."/>
        </authorList>
    </citation>
    <scope>NUCLEOTIDE SEQUENCE [LARGE SCALE GENOMIC DNA]</scope>
    <source>
        <strain evidence="2">DSM 44142</strain>
    </source>
</reference>